<sequence>MYPVVEKELVKKLVKALDIQGAKFSAGWIQQAQKLPEDMPIVVREFLQTLYVREVPIKTMGNEKLRFTVVLGYTVSREKLPPAVIFFKLKKKPKGKFPRDVVVTMAPCANMIGDLMISTYIPQVIRARPNGFFKSKDERKGKFTKKRNLKRASYELVYEWVFETWREISIDILNRSFEASGLTLNPDGSEDDKMTSRLQAIIANCLNEVCFSEEEDNESSNQDDVNNKSNPDELDDELYDESVTDDDSEDMMDIDN</sequence>
<dbReference type="EMBL" id="CAJVPY010006110">
    <property type="protein sequence ID" value="CAG8656476.1"/>
    <property type="molecule type" value="Genomic_DNA"/>
</dbReference>
<protein>
    <submittedName>
        <fullName evidence="2">12168_t:CDS:1</fullName>
    </submittedName>
</protein>
<keyword evidence="3" id="KW-1185">Reference proteome</keyword>
<gene>
    <name evidence="2" type="ORF">DERYTH_LOCUS10472</name>
</gene>
<evidence type="ECO:0000256" key="1">
    <source>
        <dbReference type="SAM" id="MobiDB-lite"/>
    </source>
</evidence>
<comment type="caution">
    <text evidence="2">The sequence shown here is derived from an EMBL/GenBank/DDBJ whole genome shotgun (WGS) entry which is preliminary data.</text>
</comment>
<organism evidence="2 3">
    <name type="scientific">Dentiscutata erythropus</name>
    <dbReference type="NCBI Taxonomy" id="1348616"/>
    <lineage>
        <taxon>Eukaryota</taxon>
        <taxon>Fungi</taxon>
        <taxon>Fungi incertae sedis</taxon>
        <taxon>Mucoromycota</taxon>
        <taxon>Glomeromycotina</taxon>
        <taxon>Glomeromycetes</taxon>
        <taxon>Diversisporales</taxon>
        <taxon>Gigasporaceae</taxon>
        <taxon>Dentiscutata</taxon>
    </lineage>
</organism>
<evidence type="ECO:0000313" key="3">
    <source>
        <dbReference type="Proteomes" id="UP000789405"/>
    </source>
</evidence>
<reference evidence="2" key="1">
    <citation type="submission" date="2021-06" db="EMBL/GenBank/DDBJ databases">
        <authorList>
            <person name="Kallberg Y."/>
            <person name="Tangrot J."/>
            <person name="Rosling A."/>
        </authorList>
    </citation>
    <scope>NUCLEOTIDE SEQUENCE</scope>
    <source>
        <strain evidence="2">MA453B</strain>
    </source>
</reference>
<evidence type="ECO:0000313" key="2">
    <source>
        <dbReference type="EMBL" id="CAG8656476.1"/>
    </source>
</evidence>
<name>A0A9N9E1Q7_9GLOM</name>
<dbReference type="Proteomes" id="UP000789405">
    <property type="component" value="Unassembled WGS sequence"/>
</dbReference>
<feature type="compositionally biased region" description="Acidic residues" evidence="1">
    <location>
        <begin position="232"/>
        <end position="256"/>
    </location>
</feature>
<feature type="region of interest" description="Disordered" evidence="1">
    <location>
        <begin position="213"/>
        <end position="256"/>
    </location>
</feature>
<dbReference type="AlphaFoldDB" id="A0A9N9E1Q7"/>
<accession>A0A9N9E1Q7</accession>
<dbReference type="OrthoDB" id="167555at2759"/>
<proteinExistence type="predicted"/>